<dbReference type="EMBL" id="MU167270">
    <property type="protein sequence ID" value="KAG0145802.1"/>
    <property type="molecule type" value="Genomic_DNA"/>
</dbReference>
<name>A0A9P6NKE4_9BASI</name>
<sequence length="175" mass="20535">KTDFPTLKDWPKFGGEGEYNHLEFIKWIDDVKRDTHCPDTLITLKLSLSRDNGPMTWDEWREALKERFGTAKWRRDMRRAFDRNIFRVDIHANKPTRYLVDQRINLQAAEPDISTEDVIDKILEKCPGNLDHAIKSRLTDFGDFTQFTIVFEEFLGRTSMGRAGRPIKENKTESS</sequence>
<accession>A0A9P6NKE4</accession>
<reference evidence="1" key="1">
    <citation type="submission" date="2013-11" db="EMBL/GenBank/DDBJ databases">
        <title>Genome sequence of the fusiform rust pathogen reveals effectors for host alternation and coevolution with pine.</title>
        <authorList>
            <consortium name="DOE Joint Genome Institute"/>
            <person name="Smith K."/>
            <person name="Pendleton A."/>
            <person name="Kubisiak T."/>
            <person name="Anderson C."/>
            <person name="Salamov A."/>
            <person name="Aerts A."/>
            <person name="Riley R."/>
            <person name="Clum A."/>
            <person name="Lindquist E."/>
            <person name="Ence D."/>
            <person name="Campbell M."/>
            <person name="Kronenberg Z."/>
            <person name="Feau N."/>
            <person name="Dhillon B."/>
            <person name="Hamelin R."/>
            <person name="Burleigh J."/>
            <person name="Smith J."/>
            <person name="Yandell M."/>
            <person name="Nelson C."/>
            <person name="Grigoriev I."/>
            <person name="Davis J."/>
        </authorList>
    </citation>
    <scope>NUCLEOTIDE SEQUENCE</scope>
    <source>
        <strain evidence="1">G11</strain>
    </source>
</reference>
<dbReference type="AlphaFoldDB" id="A0A9P6NKE4"/>
<gene>
    <name evidence="1" type="ORF">CROQUDRAFT_18710</name>
</gene>
<feature type="non-terminal residue" evidence="1">
    <location>
        <position position="175"/>
    </location>
</feature>
<organism evidence="1 2">
    <name type="scientific">Cronartium quercuum f. sp. fusiforme G11</name>
    <dbReference type="NCBI Taxonomy" id="708437"/>
    <lineage>
        <taxon>Eukaryota</taxon>
        <taxon>Fungi</taxon>
        <taxon>Dikarya</taxon>
        <taxon>Basidiomycota</taxon>
        <taxon>Pucciniomycotina</taxon>
        <taxon>Pucciniomycetes</taxon>
        <taxon>Pucciniales</taxon>
        <taxon>Coleosporiaceae</taxon>
        <taxon>Cronartium</taxon>
    </lineage>
</organism>
<keyword evidence="2" id="KW-1185">Reference proteome</keyword>
<evidence type="ECO:0008006" key="3">
    <source>
        <dbReference type="Google" id="ProtNLM"/>
    </source>
</evidence>
<protein>
    <recommendedName>
        <fullName evidence="3">Retrotransposon gag domain-containing protein</fullName>
    </recommendedName>
</protein>
<dbReference type="OrthoDB" id="2506710at2759"/>
<proteinExistence type="predicted"/>
<evidence type="ECO:0000313" key="2">
    <source>
        <dbReference type="Proteomes" id="UP000886653"/>
    </source>
</evidence>
<dbReference type="Proteomes" id="UP000886653">
    <property type="component" value="Unassembled WGS sequence"/>
</dbReference>
<comment type="caution">
    <text evidence="1">The sequence shown here is derived from an EMBL/GenBank/DDBJ whole genome shotgun (WGS) entry which is preliminary data.</text>
</comment>
<evidence type="ECO:0000313" key="1">
    <source>
        <dbReference type="EMBL" id="KAG0145802.1"/>
    </source>
</evidence>
<feature type="non-terminal residue" evidence="1">
    <location>
        <position position="1"/>
    </location>
</feature>